<dbReference type="STRING" id="243090.RB7065"/>
<dbReference type="EnsemblBacteria" id="CAD75156">
    <property type="protein sequence ID" value="CAD75156"/>
    <property type="gene ID" value="RB7065"/>
</dbReference>
<gene>
    <name evidence="2" type="ordered locus">RB7065</name>
</gene>
<dbReference type="AlphaFoldDB" id="Q7UPA6"/>
<evidence type="ECO:0000313" key="3">
    <source>
        <dbReference type="Proteomes" id="UP000001025"/>
    </source>
</evidence>
<dbReference type="eggNOG" id="ENOG50331DB">
    <property type="taxonomic scope" value="Bacteria"/>
</dbReference>
<dbReference type="PATRIC" id="fig|243090.15.peg.3417"/>
<dbReference type="KEGG" id="rba:RB7065"/>
<dbReference type="OrthoDB" id="269669at2"/>
<evidence type="ECO:0000313" key="2">
    <source>
        <dbReference type="EMBL" id="CAD75156.1"/>
    </source>
</evidence>
<dbReference type="HOGENOM" id="CLU_1365305_0_0_0"/>
<reference evidence="2 3" key="1">
    <citation type="journal article" date="2003" name="Proc. Natl. Acad. Sci. U.S.A.">
        <title>Complete genome sequence of the marine planctomycete Pirellula sp. strain 1.</title>
        <authorList>
            <person name="Gloeckner F.O."/>
            <person name="Kube M."/>
            <person name="Bauer M."/>
            <person name="Teeling H."/>
            <person name="Lombardot T."/>
            <person name="Ludwig W."/>
            <person name="Gade D."/>
            <person name="Beck A."/>
            <person name="Borzym K."/>
            <person name="Heitmann K."/>
            <person name="Rabus R."/>
            <person name="Schlesner H."/>
            <person name="Amann R."/>
            <person name="Reinhardt R."/>
        </authorList>
    </citation>
    <scope>NUCLEOTIDE SEQUENCE [LARGE SCALE GENOMIC DNA]</scope>
    <source>
        <strain evidence="3">DSM 10527 / NCIMB 13988 / SH1</strain>
    </source>
</reference>
<dbReference type="Proteomes" id="UP000001025">
    <property type="component" value="Chromosome"/>
</dbReference>
<name>Q7UPA6_RHOBA</name>
<dbReference type="EMBL" id="BX294145">
    <property type="protein sequence ID" value="CAD75156.1"/>
    <property type="molecule type" value="Genomic_DNA"/>
</dbReference>
<protein>
    <submittedName>
        <fullName evidence="2">Uncharacterized protein</fullName>
    </submittedName>
</protein>
<evidence type="ECO:0000256" key="1">
    <source>
        <dbReference type="SAM" id="MobiDB-lite"/>
    </source>
</evidence>
<accession>Q7UPA6</accession>
<feature type="region of interest" description="Disordered" evidence="1">
    <location>
        <begin position="161"/>
        <end position="185"/>
    </location>
</feature>
<proteinExistence type="predicted"/>
<keyword evidence="3" id="KW-1185">Reference proteome</keyword>
<dbReference type="InParanoid" id="Q7UPA6"/>
<sequence>MATASFRRVPSVAIVLPKFPAARPSAAHVAPRQPAVNVSVCRDDGSYAAGCQLKAGWRISRVELEELQSVEISVLWHTEGKGDEDLGVHHFQRYDRSDLERLPLNDRHEIQCVLPASPLSYQGHLMQIHWKIRVRVFLADGREIVAEQPFYLVTHQPDSNQELITDPVPFEDRPDPPQRRSLAAKLPSVISRLRGRRSQS</sequence>
<organism evidence="2 3">
    <name type="scientific">Rhodopirellula baltica (strain DSM 10527 / NCIMB 13988 / SH1)</name>
    <dbReference type="NCBI Taxonomy" id="243090"/>
    <lineage>
        <taxon>Bacteria</taxon>
        <taxon>Pseudomonadati</taxon>
        <taxon>Planctomycetota</taxon>
        <taxon>Planctomycetia</taxon>
        <taxon>Pirellulales</taxon>
        <taxon>Pirellulaceae</taxon>
        <taxon>Rhodopirellula</taxon>
    </lineage>
</organism>